<sequence length="554" mass="59909">MFDYIIVGGGSAGCLLAERLSANPDIKVCLLEAGPPDRSPLIHMPIGIALLSKSKTLNWAYETEPQPNLGNRRLFWPRGKTLGGSSSINAMVYIRGHREDYDAWGEAADPIWSFDNVLPLFKAMEANERFGSDAHHGGYGELHVSDLRTVNRLSEAFVEAGQEAQYSHNADFNGDTQDGIGFYQVTQRKGRRWSSARAFLSGAKGRPNLRIVTGARATRIILEGRKAVGVTYASGDKLTDLRTRGEVILSGGAINSPQLLMLSGIGDAAELGVFGIPVVVDLPAVGKNLQDHLDITIMHEASDRTPIGVAPSFIPRALAGALSYVFQRRGFLTSNVAESGGFVKSSPSQSRPNLQFHFLPTLLKDHGRQIAFGYGYTLHVCDLLPKSRGRIGLKSRNPLDDPLIDPAYLSAPEDIETMVWAVRIGRQILSAPSIATFSKRELVPGSSIESEADVIADIRHRAETIYHPVGTCRMGRDPHSVVDPALRVRGVEGLRVVDASIMPTLVAGNTNAPTMMIAERAAELILGKTRLMAGTEEGSSSTVSLGARQRSQVG</sequence>
<dbReference type="GO" id="GO:0050660">
    <property type="term" value="F:flavin adenine dinucleotide binding"/>
    <property type="evidence" value="ECO:0007669"/>
    <property type="project" value="InterPro"/>
</dbReference>
<feature type="binding site" evidence="5">
    <location>
        <begin position="89"/>
        <end position="92"/>
    </location>
    <ligand>
        <name>FAD</name>
        <dbReference type="ChEBI" id="CHEBI:57692"/>
    </ligand>
</feature>
<evidence type="ECO:0000313" key="9">
    <source>
        <dbReference type="EMBL" id="AJA11744.1"/>
    </source>
</evidence>
<gene>
    <name evidence="9" type="primary">alkJ</name>
    <name evidence="9" type="ORF">SKP52_24525</name>
</gene>
<dbReference type="HOGENOM" id="CLU_002865_7_1_5"/>
<dbReference type="InterPro" id="IPR007867">
    <property type="entry name" value="GMC_OxRtase_C"/>
</dbReference>
<protein>
    <submittedName>
        <fullName evidence="9">Alcohol dehydrogenase [acceptor]</fullName>
        <ecNumber evidence="9">1.1.99.-</ecNumber>
    </submittedName>
</protein>
<dbReference type="SUPFAM" id="SSF54373">
    <property type="entry name" value="FAD-linked reductases, C-terminal domain"/>
    <property type="match status" value="1"/>
</dbReference>
<dbReference type="Pfam" id="PF05199">
    <property type="entry name" value="GMC_oxred_C"/>
    <property type="match status" value="1"/>
</dbReference>
<dbReference type="KEGG" id="sphk:SKP52_24525"/>
<keyword evidence="4 5" id="KW-0274">FAD</keyword>
<keyword evidence="9" id="KW-0614">Plasmid</keyword>
<dbReference type="Gene3D" id="3.30.560.10">
    <property type="entry name" value="Glucose Oxidase, domain 3"/>
    <property type="match status" value="1"/>
</dbReference>
<evidence type="ECO:0000259" key="7">
    <source>
        <dbReference type="PROSITE" id="PS00623"/>
    </source>
</evidence>
<evidence type="ECO:0000256" key="5">
    <source>
        <dbReference type="PIRSR" id="PIRSR000137-2"/>
    </source>
</evidence>
<geneLocation type="plasmid" evidence="9 10">
    <name>pSfKp5.2</name>
</geneLocation>
<evidence type="ECO:0000256" key="3">
    <source>
        <dbReference type="ARBA" id="ARBA00022630"/>
    </source>
</evidence>
<dbReference type="OrthoDB" id="9785276at2"/>
<dbReference type="PANTHER" id="PTHR11552:SF147">
    <property type="entry name" value="CHOLINE DEHYDROGENASE, MITOCHONDRIAL"/>
    <property type="match status" value="1"/>
</dbReference>
<keyword evidence="9" id="KW-0560">Oxidoreductase</keyword>
<dbReference type="PROSITE" id="PS00624">
    <property type="entry name" value="GMC_OXRED_2"/>
    <property type="match status" value="1"/>
</dbReference>
<comment type="similarity">
    <text evidence="2 6">Belongs to the GMC oxidoreductase family.</text>
</comment>
<keyword evidence="3 6" id="KW-0285">Flavoprotein</keyword>
<reference evidence="9 10" key="1">
    <citation type="journal article" date="2015" name="Int. J. Syst. Evol. Microbiol.">
        <title>Description of Sphingopyxis fribergensis sp. nov. - a soil bacterium with the ability to degrade styrene and phenylacetic acid.</title>
        <authorList>
            <person name="Oelschlagel M."/>
            <person name="Ruckert C."/>
            <person name="Kalinowski J."/>
            <person name="Schmidt G."/>
            <person name="Schlomann M."/>
            <person name="Tischler D."/>
        </authorList>
    </citation>
    <scope>NUCLEOTIDE SEQUENCE [LARGE SCALE GENOMIC DNA]</scope>
    <source>
        <strain evidence="9 10">Kp5.2</strain>
        <plasmid evidence="9">pSfKp5.2</plasmid>
    </source>
</reference>
<organism evidence="9 10">
    <name type="scientific">Sphingopyxis fribergensis</name>
    <dbReference type="NCBI Taxonomy" id="1515612"/>
    <lineage>
        <taxon>Bacteria</taxon>
        <taxon>Pseudomonadati</taxon>
        <taxon>Pseudomonadota</taxon>
        <taxon>Alphaproteobacteria</taxon>
        <taxon>Sphingomonadales</taxon>
        <taxon>Sphingomonadaceae</taxon>
        <taxon>Sphingopyxis</taxon>
    </lineage>
</organism>
<dbReference type="PROSITE" id="PS00623">
    <property type="entry name" value="GMC_OXRED_1"/>
    <property type="match status" value="1"/>
</dbReference>
<evidence type="ECO:0000313" key="10">
    <source>
        <dbReference type="Proteomes" id="UP000030907"/>
    </source>
</evidence>
<dbReference type="EC" id="1.1.99.-" evidence="9"/>
<dbReference type="PIRSF" id="PIRSF000137">
    <property type="entry name" value="Alcohol_oxidase"/>
    <property type="match status" value="1"/>
</dbReference>
<dbReference type="InterPro" id="IPR000172">
    <property type="entry name" value="GMC_OxRdtase_N"/>
</dbReference>
<evidence type="ECO:0000256" key="2">
    <source>
        <dbReference type="ARBA" id="ARBA00010790"/>
    </source>
</evidence>
<dbReference type="Gene3D" id="3.50.50.60">
    <property type="entry name" value="FAD/NAD(P)-binding domain"/>
    <property type="match status" value="1"/>
</dbReference>
<dbReference type="EMBL" id="CP009123">
    <property type="protein sequence ID" value="AJA11744.1"/>
    <property type="molecule type" value="Genomic_DNA"/>
</dbReference>
<feature type="domain" description="Glucose-methanol-choline oxidoreductase N-terminal" evidence="7">
    <location>
        <begin position="79"/>
        <end position="102"/>
    </location>
</feature>
<dbReference type="InterPro" id="IPR012132">
    <property type="entry name" value="GMC_OxRdtase"/>
</dbReference>
<dbReference type="Proteomes" id="UP000030907">
    <property type="component" value="Plasmid pSfKp5.2"/>
</dbReference>
<proteinExistence type="inferred from homology"/>
<dbReference type="NCBIfam" id="NF002550">
    <property type="entry name" value="PRK02106.1"/>
    <property type="match status" value="1"/>
</dbReference>
<dbReference type="PANTHER" id="PTHR11552">
    <property type="entry name" value="GLUCOSE-METHANOL-CHOLINE GMC OXIDOREDUCTASE"/>
    <property type="match status" value="1"/>
</dbReference>
<comment type="cofactor">
    <cofactor evidence="1 5">
        <name>FAD</name>
        <dbReference type="ChEBI" id="CHEBI:57692"/>
    </cofactor>
</comment>
<accession>A0A0A7PP43</accession>
<dbReference type="RefSeq" id="WP_052209042.1">
    <property type="nucleotide sequence ID" value="NZ_CP009123.1"/>
</dbReference>
<dbReference type="GO" id="GO:0016614">
    <property type="term" value="F:oxidoreductase activity, acting on CH-OH group of donors"/>
    <property type="evidence" value="ECO:0007669"/>
    <property type="project" value="InterPro"/>
</dbReference>
<dbReference type="AlphaFoldDB" id="A0A0A7PP43"/>
<evidence type="ECO:0000256" key="1">
    <source>
        <dbReference type="ARBA" id="ARBA00001974"/>
    </source>
</evidence>
<evidence type="ECO:0000259" key="8">
    <source>
        <dbReference type="PROSITE" id="PS00624"/>
    </source>
</evidence>
<evidence type="ECO:0000256" key="4">
    <source>
        <dbReference type="ARBA" id="ARBA00022827"/>
    </source>
</evidence>
<name>A0A0A7PP43_9SPHN</name>
<dbReference type="Pfam" id="PF00732">
    <property type="entry name" value="GMC_oxred_N"/>
    <property type="match status" value="1"/>
</dbReference>
<keyword evidence="10" id="KW-1185">Reference proteome</keyword>
<feature type="domain" description="Glucose-methanol-choline oxidoreductase N-terminal" evidence="8">
    <location>
        <begin position="252"/>
        <end position="266"/>
    </location>
</feature>
<dbReference type="InterPro" id="IPR036188">
    <property type="entry name" value="FAD/NAD-bd_sf"/>
</dbReference>
<dbReference type="SUPFAM" id="SSF51905">
    <property type="entry name" value="FAD/NAD(P)-binding domain"/>
    <property type="match status" value="1"/>
</dbReference>
<evidence type="ECO:0000256" key="6">
    <source>
        <dbReference type="RuleBase" id="RU003968"/>
    </source>
</evidence>